<proteinExistence type="inferred from homology"/>
<evidence type="ECO:0000313" key="9">
    <source>
        <dbReference type="EMBL" id="CAK5277995.1"/>
    </source>
</evidence>
<dbReference type="PANTHER" id="PTHR14898">
    <property type="entry name" value="ENHANCER OF POLYCOMB"/>
    <property type="match status" value="1"/>
</dbReference>
<comment type="function">
    <text evidence="6">Component of the NuA4 histone acetyltransferase complex which is involved in transcriptional activation of selected genes principally by acetylation of nucleosomal histone H4 and H2A. The NuA4 complex is also involved in DNA repair. Involved in gene silencing by neighboring heterochromatin, blockage of the silencing spreading along the chromosome, and required for cell cycle progression through G2/M.</text>
</comment>
<evidence type="ECO:0000256" key="3">
    <source>
        <dbReference type="ARBA" id="ARBA00023015"/>
    </source>
</evidence>
<evidence type="ECO:0000256" key="2">
    <source>
        <dbReference type="ARBA" id="ARBA00008035"/>
    </source>
</evidence>
<dbReference type="EMBL" id="CAVNYO010000421">
    <property type="protein sequence ID" value="CAK5277995.1"/>
    <property type="molecule type" value="Genomic_DNA"/>
</dbReference>
<reference evidence="9" key="1">
    <citation type="submission" date="2023-11" db="EMBL/GenBank/DDBJ databases">
        <authorList>
            <person name="De Vega J J."/>
            <person name="De Vega J J."/>
        </authorList>
    </citation>
    <scope>NUCLEOTIDE SEQUENCE</scope>
</reference>
<dbReference type="Pfam" id="PF10513">
    <property type="entry name" value="EPL1"/>
    <property type="match status" value="1"/>
</dbReference>
<protein>
    <recommendedName>
        <fullName evidence="7">Enhancer of polycomb-like protein</fullName>
    </recommendedName>
</protein>
<evidence type="ECO:0000259" key="8">
    <source>
        <dbReference type="Pfam" id="PF10513"/>
    </source>
</evidence>
<comment type="caution">
    <text evidence="9">The sequence shown here is derived from an EMBL/GenBank/DDBJ whole genome shotgun (WGS) entry which is preliminary data.</text>
</comment>
<keyword evidence="4 7" id="KW-0804">Transcription</keyword>
<evidence type="ECO:0000313" key="10">
    <source>
        <dbReference type="Proteomes" id="UP001295794"/>
    </source>
</evidence>
<gene>
    <name evidence="9" type="ORF">MYCIT1_LOCUS27193</name>
</gene>
<name>A0AAD2HM92_9AGAR</name>
<dbReference type="InterPro" id="IPR024943">
    <property type="entry name" value="Enhancer_polycomb"/>
</dbReference>
<dbReference type="GO" id="GO:0005634">
    <property type="term" value="C:nucleus"/>
    <property type="evidence" value="ECO:0007669"/>
    <property type="project" value="UniProtKB-SubCell"/>
</dbReference>
<dbReference type="GO" id="GO:0035267">
    <property type="term" value="C:NuA4 histone acetyltransferase complex"/>
    <property type="evidence" value="ECO:0007669"/>
    <property type="project" value="InterPro"/>
</dbReference>
<organism evidence="9 10">
    <name type="scientific">Mycena citricolor</name>
    <dbReference type="NCBI Taxonomy" id="2018698"/>
    <lineage>
        <taxon>Eukaryota</taxon>
        <taxon>Fungi</taxon>
        <taxon>Dikarya</taxon>
        <taxon>Basidiomycota</taxon>
        <taxon>Agaricomycotina</taxon>
        <taxon>Agaricomycetes</taxon>
        <taxon>Agaricomycetidae</taxon>
        <taxon>Agaricales</taxon>
        <taxon>Marasmiineae</taxon>
        <taxon>Mycenaceae</taxon>
        <taxon>Mycena</taxon>
    </lineage>
</organism>
<dbReference type="GO" id="GO:0006357">
    <property type="term" value="P:regulation of transcription by RNA polymerase II"/>
    <property type="evidence" value="ECO:0007669"/>
    <property type="project" value="InterPro"/>
</dbReference>
<evidence type="ECO:0000256" key="5">
    <source>
        <dbReference type="ARBA" id="ARBA00023242"/>
    </source>
</evidence>
<accession>A0AAD2HM92</accession>
<feature type="domain" description="Enhancer of polycomb-like N-terminal" evidence="8">
    <location>
        <begin position="18"/>
        <end position="177"/>
    </location>
</feature>
<dbReference type="AlphaFoldDB" id="A0AAD2HM92"/>
<dbReference type="Proteomes" id="UP001295794">
    <property type="component" value="Unassembled WGS sequence"/>
</dbReference>
<keyword evidence="10" id="KW-1185">Reference proteome</keyword>
<dbReference type="InterPro" id="IPR019542">
    <property type="entry name" value="Enhancer_polycomb-like_N"/>
</dbReference>
<evidence type="ECO:0000256" key="7">
    <source>
        <dbReference type="RuleBase" id="RU361124"/>
    </source>
</evidence>
<evidence type="ECO:0000256" key="6">
    <source>
        <dbReference type="ARBA" id="ARBA00025513"/>
    </source>
</evidence>
<evidence type="ECO:0000256" key="4">
    <source>
        <dbReference type="ARBA" id="ARBA00023163"/>
    </source>
</evidence>
<keyword evidence="5 7" id="KW-0539">Nucleus</keyword>
<keyword evidence="3 7" id="KW-0805">Transcription regulation</keyword>
<comment type="subcellular location">
    <subcellularLocation>
        <location evidence="1 7">Nucleus</location>
    </subcellularLocation>
</comment>
<evidence type="ECO:0000256" key="1">
    <source>
        <dbReference type="ARBA" id="ARBA00004123"/>
    </source>
</evidence>
<sequence>MAPRVNLPPKKNRARCGIKYQLRIVKGDLPADSEFKDEDQHEDMASLAVADVDTTEGNEHHLQAALATKAVFIPTPAAEGKVSDYNLLYPPDKWKKPATYIYTTTTVEEAVTNAFLDYDLTYYMDEVDMQWLERNNQEARGEGTSAAAEKLKGGGAETGLPVSISEDEFELVMGLLDKLIEPTGFHGSGPDFSAVHEFFDRPLPNNIFASFAVPAWVPPPPSLACIARLVFPHWKQRRVELDGRKIHPSINYDEFDFANEPYVCFRRRDPKAVRKTRAGQAVNNADKLVQLHYNFSQALAIAEAVLEREGFKQLAAIESETLWNARKPMADLFRSVPGLITKADEERLTERPKKIRPNKSTLPKVKVLPPSHPGGANGALAPAILPSERAFIIQKEILQSVQEDTDWLRSHACLDVTDVRPHGPQHFSRAHSAYRTRIKRLWYRAPTRCGWIFQVKTVPDCVGCECALGGVDGDLSIDGRVSHMWFPYGVSAGTTTTLWTLARTTSTIRNWSAAFELNGGSMLTHLSLDWLRTNTGCLWTNMTPSESCTQDVGDADARLQISCIATATRQQG</sequence>
<comment type="similarity">
    <text evidence="2 7">Belongs to the enhancer of polycomb family.</text>
</comment>